<sequence length="594" mass="65506">MMDTDSNSKNDLAAQYIALLEARMHVADKLAEAYADLRSITEQTEGANAEVNTLAQESLLLKSQLGAHNSAIAKCQLLSEANEELQMELTDLRARGATAVVTHGGQRSTNLVSQNHHGSETSSTHRDTVDQSITDKRGLKRLQPHESISSEAATAPSMHADGHFLHTHSRSTVSNSSFASDSAVSADVQLHVLTSEDGEVKCRYCLGPFTSPHQNDWIQHIASCESTPKAVTNSLSSADAYSLLEGGADVVGAEKLSASIDDHVTKKGIGRNRIVSCNYCSAPIKSDSKKEWEKHMYAKCPSVPSAVREIYLPFSEPTQMNWTPQSHNYDAYPLKQSAEGSSPSLTTADQSYGDHSPLYFPTEPVPYLPDGTPNTLRFRAWMDIIRYQRPRHKIVNASGLKMTSFKKMNQFPEVRLIAETSSSKSTLGCYAVPEYLQQAFLDHFDGDNKTGRPSKGDGRRGPRGHLQELTPSTVFTKSDSFDGQNSGLRRNSSVEGSIFKAAAYRGSGSGKKYISVIREIMPSFPMLPDDSRKAVKRGVRLFLEAELQDKFADYVIVKGGGTMYMIPDDLMDAFKEWAYEELTRCFPDELIVRV</sequence>
<feature type="region of interest" description="Disordered" evidence="2">
    <location>
        <begin position="105"/>
        <end position="138"/>
    </location>
</feature>
<dbReference type="Proteomes" id="UP000320333">
    <property type="component" value="Unassembled WGS sequence"/>
</dbReference>
<name>A0A507CWE1_9FUNG</name>
<evidence type="ECO:0000256" key="1">
    <source>
        <dbReference type="SAM" id="Coils"/>
    </source>
</evidence>
<feature type="compositionally biased region" description="Basic and acidic residues" evidence="2">
    <location>
        <begin position="117"/>
        <end position="137"/>
    </location>
</feature>
<comment type="caution">
    <text evidence="3">The sequence shown here is derived from an EMBL/GenBank/DDBJ whole genome shotgun (WGS) entry which is preliminary data.</text>
</comment>
<feature type="compositionally biased region" description="Polar residues" evidence="2">
    <location>
        <begin position="105"/>
        <end position="116"/>
    </location>
</feature>
<evidence type="ECO:0000313" key="3">
    <source>
        <dbReference type="EMBL" id="TPX43463.1"/>
    </source>
</evidence>
<feature type="coiled-coil region" evidence="1">
    <location>
        <begin position="37"/>
        <end position="95"/>
    </location>
</feature>
<keyword evidence="1" id="KW-0175">Coiled coil</keyword>
<evidence type="ECO:0000256" key="2">
    <source>
        <dbReference type="SAM" id="MobiDB-lite"/>
    </source>
</evidence>
<keyword evidence="4" id="KW-1185">Reference proteome</keyword>
<proteinExistence type="predicted"/>
<gene>
    <name evidence="3" type="ORF">CcCBS67573_g10456</name>
</gene>
<accession>A0A507CWE1</accession>
<protein>
    <submittedName>
        <fullName evidence="3">Uncharacterized protein</fullName>
    </submittedName>
</protein>
<feature type="compositionally biased region" description="Basic and acidic residues" evidence="2">
    <location>
        <begin position="444"/>
        <end position="460"/>
    </location>
</feature>
<feature type="region of interest" description="Disordered" evidence="2">
    <location>
        <begin position="444"/>
        <end position="469"/>
    </location>
</feature>
<dbReference type="EMBL" id="QEAP01001557">
    <property type="protein sequence ID" value="TPX43463.1"/>
    <property type="molecule type" value="Genomic_DNA"/>
</dbReference>
<dbReference type="AlphaFoldDB" id="A0A507CWE1"/>
<dbReference type="OrthoDB" id="2117670at2759"/>
<organism evidence="3 4">
    <name type="scientific">Chytriomyces confervae</name>
    <dbReference type="NCBI Taxonomy" id="246404"/>
    <lineage>
        <taxon>Eukaryota</taxon>
        <taxon>Fungi</taxon>
        <taxon>Fungi incertae sedis</taxon>
        <taxon>Chytridiomycota</taxon>
        <taxon>Chytridiomycota incertae sedis</taxon>
        <taxon>Chytridiomycetes</taxon>
        <taxon>Chytridiales</taxon>
        <taxon>Chytriomycetaceae</taxon>
        <taxon>Chytriomyces</taxon>
    </lineage>
</organism>
<reference evidence="3 4" key="1">
    <citation type="journal article" date="2019" name="Sci. Rep.">
        <title>Comparative genomics of chytrid fungi reveal insights into the obligate biotrophic and pathogenic lifestyle of Synchytrium endobioticum.</title>
        <authorList>
            <person name="van de Vossenberg B.T.L.H."/>
            <person name="Warris S."/>
            <person name="Nguyen H.D.T."/>
            <person name="van Gent-Pelzer M.P.E."/>
            <person name="Joly D.L."/>
            <person name="van de Geest H.C."/>
            <person name="Bonants P.J.M."/>
            <person name="Smith D.S."/>
            <person name="Levesque C.A."/>
            <person name="van der Lee T.A.J."/>
        </authorList>
    </citation>
    <scope>NUCLEOTIDE SEQUENCE [LARGE SCALE GENOMIC DNA]</scope>
    <source>
        <strain evidence="3 4">CBS 675.73</strain>
    </source>
</reference>
<evidence type="ECO:0000313" key="4">
    <source>
        <dbReference type="Proteomes" id="UP000320333"/>
    </source>
</evidence>